<sequence length="108" mass="12179">MMSKTELFVDASGIWCMGAQPYGIAWADLYQVWGYTLNYPEIGPQLELELTTKHGANLIVNATWPGFDKALAAISEYLFLPNNDWQQRAKAVTANEAPYLIWSQNAQH</sequence>
<dbReference type="Proteomes" id="UP001201549">
    <property type="component" value="Unassembled WGS sequence"/>
</dbReference>
<name>A0ABT2FGW7_9GAMM</name>
<organism evidence="1 2">
    <name type="scientific">Shewanella electrica</name>
    <dbReference type="NCBI Taxonomy" id="515560"/>
    <lineage>
        <taxon>Bacteria</taxon>
        <taxon>Pseudomonadati</taxon>
        <taxon>Pseudomonadota</taxon>
        <taxon>Gammaproteobacteria</taxon>
        <taxon>Alteromonadales</taxon>
        <taxon>Shewanellaceae</taxon>
        <taxon>Shewanella</taxon>
    </lineage>
</organism>
<accession>A0ABT2FGW7</accession>
<protein>
    <submittedName>
        <fullName evidence="1">Uncharacterized protein</fullName>
    </submittedName>
</protein>
<comment type="caution">
    <text evidence="1">The sequence shown here is derived from an EMBL/GenBank/DDBJ whole genome shotgun (WGS) entry which is preliminary data.</text>
</comment>
<evidence type="ECO:0000313" key="2">
    <source>
        <dbReference type="Proteomes" id="UP001201549"/>
    </source>
</evidence>
<dbReference type="EMBL" id="JAKOGG010000001">
    <property type="protein sequence ID" value="MCS4555171.1"/>
    <property type="molecule type" value="Genomic_DNA"/>
</dbReference>
<gene>
    <name evidence="1" type="ORF">L9G74_01840</name>
</gene>
<evidence type="ECO:0000313" key="1">
    <source>
        <dbReference type="EMBL" id="MCS4555171.1"/>
    </source>
</evidence>
<keyword evidence="2" id="KW-1185">Reference proteome</keyword>
<proteinExistence type="predicted"/>
<dbReference type="RefSeq" id="WP_238894573.1">
    <property type="nucleotide sequence ID" value="NZ_JAKOGG010000001.1"/>
</dbReference>
<reference evidence="2" key="1">
    <citation type="submission" date="2023-07" db="EMBL/GenBank/DDBJ databases">
        <title>Shewanella mangrovi sp. nov., an acetaldehyde- degrading bacterium isolated from mangrove sediment.</title>
        <authorList>
            <person name="Liu Y."/>
        </authorList>
    </citation>
    <scope>NUCLEOTIDE SEQUENCE [LARGE SCALE GENOMIC DNA]</scope>
    <source>
        <strain evidence="2">C32</strain>
    </source>
</reference>